<name>A0A841U2J0_9BACL</name>
<dbReference type="Proteomes" id="UP000553776">
    <property type="component" value="Unassembled WGS sequence"/>
</dbReference>
<sequence>MINRKGLSLGRTAVLGSLLAAVALGTTGASAWAVSVPDQIRVALFVDLGSKYQSLTPAVTLNAAGGMKLSWNGIALASVQGGQSARFAVDGYRAKLLETEDLGSAVSVLKKVQASSNAAFITLLNKNDKPVYQVTEGNYASAAAASAALAKWTGAGATVGAQSLSAASVAGPWAVEAGPYASEAEASAAVSRFGAAGLDAFVARKASAAGAGYYVRIGQASDPSALAALQEAASASGQAVRIPAAGEAYVVVRNDVTLNGATGQAVPLYALPQSGGAALKAAPVGDKGIQALERSKRTYRGSMEISVLNNNLALVNELPLEQYLYSVVGSEIFQGWPAEAQKAQAVAARSYALSQGVGFQIANVVDTTLSQTYTGMGGENAQAVAAVEATEGEVLTSGGKAITAVFSANAGGITADNLSEIWRNDTPYLASAAQSPDEGPQEGKLDWYKVALSGGQVGYIRSDLLEDSGTKNAAGIPLYRTTEADVAVRPGPQIVATVEPIARLNAGASVVVLDKVPEYTNYSWVEGPFTADQLLNSLNKRAKTKLTSLQTLEVSKRGPSGRAMELKADGTVIDVGVPDNLRGALGGIKSTLFEIEETGRYTVIGANGEKKEFPSGGSSLSIAGADGASVPAGSGNLFVLGAKGELRAATTSPGFIISGKGFGHGLGMSQWGAKGLAEQGYDYQSILQYYYKNVKIEKDGGK</sequence>
<evidence type="ECO:0000256" key="1">
    <source>
        <dbReference type="SAM" id="SignalP"/>
    </source>
</evidence>
<feature type="signal peptide" evidence="1">
    <location>
        <begin position="1"/>
        <end position="31"/>
    </location>
</feature>
<dbReference type="GO" id="GO:0030288">
    <property type="term" value="C:outer membrane-bounded periplasmic space"/>
    <property type="evidence" value="ECO:0007669"/>
    <property type="project" value="TreeGrafter"/>
</dbReference>
<dbReference type="Pfam" id="PF08486">
    <property type="entry name" value="SpoIID"/>
    <property type="match status" value="1"/>
</dbReference>
<dbReference type="InterPro" id="IPR013693">
    <property type="entry name" value="SpoIID/LytB_N"/>
</dbReference>
<dbReference type="NCBIfam" id="TIGR02669">
    <property type="entry name" value="SpoIID_LytB"/>
    <property type="match status" value="1"/>
</dbReference>
<organism evidence="3 4">
    <name type="scientific">Cohnella xylanilytica</name>
    <dbReference type="NCBI Taxonomy" id="557555"/>
    <lineage>
        <taxon>Bacteria</taxon>
        <taxon>Bacillati</taxon>
        <taxon>Bacillota</taxon>
        <taxon>Bacilli</taxon>
        <taxon>Bacillales</taxon>
        <taxon>Paenibacillaceae</taxon>
        <taxon>Cohnella</taxon>
    </lineage>
</organism>
<dbReference type="InterPro" id="IPR051922">
    <property type="entry name" value="Bact_Sporulation_Assoc"/>
</dbReference>
<proteinExistence type="predicted"/>
<comment type="caution">
    <text evidence="3">The sequence shown here is derived from an EMBL/GenBank/DDBJ whole genome shotgun (WGS) entry which is preliminary data.</text>
</comment>
<gene>
    <name evidence="3" type="ORF">H7B90_12935</name>
</gene>
<dbReference type="Pfam" id="PF05036">
    <property type="entry name" value="SPOR"/>
    <property type="match status" value="1"/>
</dbReference>
<feature type="domain" description="SPOR" evidence="2">
    <location>
        <begin position="167"/>
        <end position="246"/>
    </location>
</feature>
<accession>A0A841U2J0</accession>
<dbReference type="GO" id="GO:0042834">
    <property type="term" value="F:peptidoglycan binding"/>
    <property type="evidence" value="ECO:0007669"/>
    <property type="project" value="InterPro"/>
</dbReference>
<dbReference type="PANTHER" id="PTHR30032">
    <property type="entry name" value="N-ACETYLMURAMOYL-L-ALANINE AMIDASE-RELATED"/>
    <property type="match status" value="1"/>
</dbReference>
<feature type="chain" id="PRO_5032570399" evidence="1">
    <location>
        <begin position="32"/>
        <end position="702"/>
    </location>
</feature>
<dbReference type="PROSITE" id="PS51724">
    <property type="entry name" value="SPOR"/>
    <property type="match status" value="1"/>
</dbReference>
<dbReference type="AlphaFoldDB" id="A0A841U2J0"/>
<dbReference type="RefSeq" id="WP_185136304.1">
    <property type="nucleotide sequence ID" value="NZ_JACJVR010000052.1"/>
</dbReference>
<protein>
    <submittedName>
        <fullName evidence="3">SpoIID/LytB domain-containing protein</fullName>
    </submittedName>
</protein>
<reference evidence="3 4" key="1">
    <citation type="submission" date="2020-08" db="EMBL/GenBank/DDBJ databases">
        <title>Cohnella phylogeny.</title>
        <authorList>
            <person name="Dunlap C."/>
        </authorList>
    </citation>
    <scope>NUCLEOTIDE SEQUENCE [LARGE SCALE GENOMIC DNA]</scope>
    <source>
        <strain evidence="3 4">DSM 25239</strain>
    </source>
</reference>
<evidence type="ECO:0000259" key="2">
    <source>
        <dbReference type="PROSITE" id="PS51724"/>
    </source>
</evidence>
<dbReference type="InterPro" id="IPR013486">
    <property type="entry name" value="SpoIID/LytB"/>
</dbReference>
<dbReference type="InterPro" id="IPR007730">
    <property type="entry name" value="SPOR-like_dom"/>
</dbReference>
<keyword evidence="1" id="KW-0732">Signal</keyword>
<dbReference type="GO" id="GO:0030435">
    <property type="term" value="P:sporulation resulting in formation of a cellular spore"/>
    <property type="evidence" value="ECO:0007669"/>
    <property type="project" value="InterPro"/>
</dbReference>
<dbReference type="EMBL" id="JACJVR010000052">
    <property type="protein sequence ID" value="MBB6692310.1"/>
    <property type="molecule type" value="Genomic_DNA"/>
</dbReference>
<dbReference type="PANTHER" id="PTHR30032:SF4">
    <property type="entry name" value="AMIDASE ENHANCER"/>
    <property type="match status" value="1"/>
</dbReference>
<evidence type="ECO:0000313" key="3">
    <source>
        <dbReference type="EMBL" id="MBB6692310.1"/>
    </source>
</evidence>
<keyword evidence="4" id="KW-1185">Reference proteome</keyword>
<evidence type="ECO:0000313" key="4">
    <source>
        <dbReference type="Proteomes" id="UP000553776"/>
    </source>
</evidence>